<accession>A0A2W2B615</accession>
<dbReference type="Pfam" id="PF13585">
    <property type="entry name" value="CHU_C"/>
    <property type="match status" value="1"/>
</dbReference>
<reference evidence="2 3" key="1">
    <citation type="submission" date="2018-06" db="EMBL/GenBank/DDBJ databases">
        <title>Mucibacter soli gen. nov., sp. nov., a new member of the family Chitinophagaceae producing mucin.</title>
        <authorList>
            <person name="Kim M.-K."/>
            <person name="Park S."/>
            <person name="Kim T.-S."/>
            <person name="Joung Y."/>
            <person name="Han J.-H."/>
            <person name="Kim S.B."/>
        </authorList>
    </citation>
    <scope>NUCLEOTIDE SEQUENCE [LARGE SCALE GENOMIC DNA]</scope>
    <source>
        <strain evidence="2 3">R1-15</strain>
    </source>
</reference>
<gene>
    <name evidence="2" type="ORF">DN068_19200</name>
</gene>
<feature type="signal peptide" evidence="1">
    <location>
        <begin position="1"/>
        <end position="21"/>
    </location>
</feature>
<keyword evidence="1" id="KW-0732">Signal</keyword>
<protein>
    <recommendedName>
        <fullName evidence="4">PKD domain-containing protein</fullName>
    </recommendedName>
</protein>
<dbReference type="OrthoDB" id="603322at2"/>
<evidence type="ECO:0008006" key="4">
    <source>
        <dbReference type="Google" id="ProtNLM"/>
    </source>
</evidence>
<dbReference type="RefSeq" id="WP_111000563.1">
    <property type="nucleotide sequence ID" value="NZ_QKTW01000025.1"/>
</dbReference>
<name>A0A2W2B615_9BACT</name>
<organism evidence="2 3">
    <name type="scientific">Taibaiella soli</name>
    <dbReference type="NCBI Taxonomy" id="1649169"/>
    <lineage>
        <taxon>Bacteria</taxon>
        <taxon>Pseudomonadati</taxon>
        <taxon>Bacteroidota</taxon>
        <taxon>Chitinophagia</taxon>
        <taxon>Chitinophagales</taxon>
        <taxon>Chitinophagaceae</taxon>
        <taxon>Taibaiella</taxon>
    </lineage>
</organism>
<evidence type="ECO:0000256" key="1">
    <source>
        <dbReference type="SAM" id="SignalP"/>
    </source>
</evidence>
<evidence type="ECO:0000313" key="2">
    <source>
        <dbReference type="EMBL" id="PZF71417.1"/>
    </source>
</evidence>
<dbReference type="Proteomes" id="UP000248745">
    <property type="component" value="Unassembled WGS sequence"/>
</dbReference>
<dbReference type="AlphaFoldDB" id="A0A2W2B615"/>
<proteinExistence type="predicted"/>
<feature type="chain" id="PRO_5016048986" description="PKD domain-containing protein" evidence="1">
    <location>
        <begin position="22"/>
        <end position="671"/>
    </location>
</feature>
<dbReference type="EMBL" id="QKTW01000025">
    <property type="protein sequence ID" value="PZF71417.1"/>
    <property type="molecule type" value="Genomic_DNA"/>
</dbReference>
<comment type="caution">
    <text evidence="2">The sequence shown here is derived from an EMBL/GenBank/DDBJ whole genome shotgun (WGS) entry which is preliminary data.</text>
</comment>
<keyword evidence="3" id="KW-1185">Reference proteome</keyword>
<sequence>MRKCLLFVALLIVSQLNILKAQNLFDAPDTVCVRQPVYLTNNTTNASSYYWGFCSGYLTNTPVLTNQGKGFSFNGPAGIEIAKDGGNYYGFVANQYSSELLRLDYGNSLTNIPTVTNFGNVEGTLPDSVSSIYIIQDSSKWYVFVAGGTSAGNASVARYDFRNTLANTPSGVNFGNPGGLMEAPRGLFVASDGFNYYGYLVDQQKDELIRLNFGNNISFTPIITTLGNVGSLSGPSDMAAVMDAGNWYFLVTNETNSSLSVLDMGTGLSGTPTGANVGNVDGKLFGPSAISVIKDCGSTYAFITDYVSSELTRIDIPSFTGGTFSAHLYGTGSGAFINPAGLSNVMRMGDQLYAYATNADNSLTQVGFPQCTNSSVASSNTATPPSVIYNAPGTYTVYLAVDEGLPTMSVECKQITVLPIPKMNISNDTTICQGDSINLFIQSYQAKYLWHPYYNIDDTTGLKVKVWPTYSNAYYVTLTYPNGCIVDTPIHVNVSKVVADAGPDRVLADGSSTVLGGPLTSTNGNFMYTWTPGQYLSNTMITNPVATPLQDMTYYLQVTELNDTLHCAAIDTVVVHLSCEDLVLPNAFAPETNVAGQNRFGLLNKQIIKLNYFNIYDRWGKQVFSTTDPTKQWDGKINGDPAAVGVYVWEADGFCTTGQRLTKKGNVTLLR</sequence>
<evidence type="ECO:0000313" key="3">
    <source>
        <dbReference type="Proteomes" id="UP000248745"/>
    </source>
</evidence>